<dbReference type="InterPro" id="IPR046868">
    <property type="entry name" value="BAR_4"/>
</dbReference>
<dbReference type="Gene3D" id="1.20.1270.60">
    <property type="entry name" value="Arfaptin homology (AH) domain/BAR domain"/>
    <property type="match status" value="1"/>
</dbReference>
<feature type="compositionally biased region" description="Polar residues" evidence="3">
    <location>
        <begin position="14"/>
        <end position="25"/>
    </location>
</feature>
<dbReference type="PANTHER" id="PTHR31941">
    <property type="entry name" value="CYTOSKELETAL SIGNALING PROTEIN SLM1"/>
    <property type="match status" value="1"/>
</dbReference>
<evidence type="ECO:0000313" key="5">
    <source>
        <dbReference type="EMBL" id="CCX16547.1"/>
    </source>
</evidence>
<dbReference type="Pfam" id="PF20399">
    <property type="entry name" value="PH_20"/>
    <property type="match status" value="1"/>
</dbReference>
<keyword evidence="6" id="KW-1185">Reference proteome</keyword>
<dbReference type="InterPro" id="IPR011993">
    <property type="entry name" value="PH-like_dom_sf"/>
</dbReference>
<feature type="compositionally biased region" description="Basic residues" evidence="3">
    <location>
        <begin position="89"/>
        <end position="105"/>
    </location>
</feature>
<dbReference type="SUPFAM" id="SSF50729">
    <property type="entry name" value="PH domain-like"/>
    <property type="match status" value="1"/>
</dbReference>
<dbReference type="PROSITE" id="PS50003">
    <property type="entry name" value="PH_DOMAIN"/>
    <property type="match status" value="1"/>
</dbReference>
<feature type="coiled-coil region" evidence="2">
    <location>
        <begin position="248"/>
        <end position="275"/>
    </location>
</feature>
<feature type="domain" description="PH" evidence="4">
    <location>
        <begin position="403"/>
        <end position="508"/>
    </location>
</feature>
<gene>
    <name evidence="5" type="ORF">PCON_03190</name>
</gene>
<proteinExistence type="predicted"/>
<name>U4LBH3_PYROM</name>
<keyword evidence="1" id="KW-0597">Phosphoprotein</keyword>
<feature type="region of interest" description="Disordered" evidence="3">
    <location>
        <begin position="521"/>
        <end position="581"/>
    </location>
</feature>
<dbReference type="InterPro" id="IPR001849">
    <property type="entry name" value="PH_domain"/>
</dbReference>
<dbReference type="EMBL" id="HF936418">
    <property type="protein sequence ID" value="CCX16547.1"/>
    <property type="molecule type" value="Genomic_DNA"/>
</dbReference>
<dbReference type="Gene3D" id="2.30.29.30">
    <property type="entry name" value="Pleckstrin-homology domain (PH domain)/Phosphotyrosine-binding domain (PTB)"/>
    <property type="match status" value="1"/>
</dbReference>
<evidence type="ECO:0000256" key="1">
    <source>
        <dbReference type="ARBA" id="ARBA00022553"/>
    </source>
</evidence>
<evidence type="ECO:0000256" key="2">
    <source>
        <dbReference type="SAM" id="Coils"/>
    </source>
</evidence>
<dbReference type="PANTHER" id="PTHR31941:SF16">
    <property type="entry name" value="PHOSPHATIDYLINOSITOL 4,5-BISPHOSPHATE-BINDING PROTEIN SLM1-RELATED"/>
    <property type="match status" value="1"/>
</dbReference>
<dbReference type="SMART" id="SM00233">
    <property type="entry name" value="PH"/>
    <property type="match status" value="1"/>
</dbReference>
<evidence type="ECO:0000313" key="6">
    <source>
        <dbReference type="Proteomes" id="UP000018144"/>
    </source>
</evidence>
<dbReference type="OrthoDB" id="5598057at2759"/>
<dbReference type="CDD" id="cd13311">
    <property type="entry name" value="PH_Slm1"/>
    <property type="match status" value="1"/>
</dbReference>
<dbReference type="SUPFAM" id="SSF103657">
    <property type="entry name" value="BAR/IMD domain-like"/>
    <property type="match status" value="1"/>
</dbReference>
<evidence type="ECO:0000256" key="3">
    <source>
        <dbReference type="SAM" id="MobiDB-lite"/>
    </source>
</evidence>
<dbReference type="eggNOG" id="ENOG502QRAF">
    <property type="taxonomic scope" value="Eukaryota"/>
</dbReference>
<dbReference type="InterPro" id="IPR027267">
    <property type="entry name" value="AH/BAR_dom_sf"/>
</dbReference>
<dbReference type="STRING" id="1076935.U4LBH3"/>
<organism evidence="5 6">
    <name type="scientific">Pyronema omphalodes (strain CBS 100304)</name>
    <name type="common">Pyronema confluens</name>
    <dbReference type="NCBI Taxonomy" id="1076935"/>
    <lineage>
        <taxon>Eukaryota</taxon>
        <taxon>Fungi</taxon>
        <taxon>Dikarya</taxon>
        <taxon>Ascomycota</taxon>
        <taxon>Pezizomycotina</taxon>
        <taxon>Pezizomycetes</taxon>
        <taxon>Pezizales</taxon>
        <taxon>Pyronemataceae</taxon>
        <taxon>Pyronema</taxon>
    </lineage>
</organism>
<dbReference type="InterPro" id="IPR046869">
    <property type="entry name" value="SLM1/RGC1-like_PH"/>
</dbReference>
<protein>
    <submittedName>
        <fullName evidence="5">Similar to Phosphatidylinositol 4,5-bisphosphate-binding protein SLM1 acc. no. P40485</fullName>
    </submittedName>
</protein>
<feature type="region of interest" description="Disordered" evidence="3">
    <location>
        <begin position="1"/>
        <end position="111"/>
    </location>
</feature>
<evidence type="ECO:0000259" key="4">
    <source>
        <dbReference type="PROSITE" id="PS50003"/>
    </source>
</evidence>
<sequence>MAAFPPPGERFTEDFSSLHQYQPATNMDPETGAPTTDRNILQHPNTENLSPQAPNPNTIIPQRSDTVASRTSRAAQDPQAEEAPQRSGTLKKKNSVKRSGSRKSKPGSIRSIKMEQQEQLDVNSAFYTPVPTNNSPTELLVNRFQAWRKVLKDFITYFREVQAQYESRARGIAKVTQSLHTTSSTSEFAPHGGILEVNNVLRDFHKEATINSEHAAKIERDIINSLNGLRSDLNLKLKEIKALSPDFKNNVEKEKEGTKKEIQKLQEVIRAFEENQGNGGKDPYIHKLAVERQLRRQLQEENYLHRAYLNIESSGRELEKLIVLEIQKCYSVYISILSRDGQELLDLSSRLTTTTLQLPPDYEWSHFITRSSAGGTGGLVDPSIPLRSLSSITYPGYQHPLLTEVRSGMLERKSKYLKSFTPAWYVLSPTYLHEFKSPDRVRDPNPVMSLYLPESSLGKYSDPAAVSHKFALKAKQPGSLHRGHNWVFRAETHQMMLEWYEAIKKLIEVRGKEREDYVATNNTRMRSVSGAGSVDSQEDLQDEEDEQPYSAQASDLAPVEEIEEEKQRPKRPEGGNSPAIL</sequence>
<reference evidence="5 6" key="1">
    <citation type="journal article" date="2013" name="PLoS Genet.">
        <title>The genome and development-dependent transcriptomes of Pyronema confluens: a window into fungal evolution.</title>
        <authorList>
            <person name="Traeger S."/>
            <person name="Altegoer F."/>
            <person name="Freitag M."/>
            <person name="Gabaldon T."/>
            <person name="Kempken F."/>
            <person name="Kumar A."/>
            <person name="Marcet-Houben M."/>
            <person name="Poggeler S."/>
            <person name="Stajich J.E."/>
            <person name="Nowrousian M."/>
        </authorList>
    </citation>
    <scope>NUCLEOTIDE SEQUENCE [LARGE SCALE GENOMIC DNA]</scope>
    <source>
        <strain evidence="6">CBS 100304</strain>
        <tissue evidence="5">Vegetative mycelium</tissue>
    </source>
</reference>
<dbReference type="InterPro" id="IPR043453">
    <property type="entry name" value="Slm1_PH"/>
</dbReference>
<accession>U4LBH3</accession>
<feature type="compositionally biased region" description="Polar residues" evidence="3">
    <location>
        <begin position="33"/>
        <end position="73"/>
    </location>
</feature>
<dbReference type="OMA" id="SSENEWH"/>
<dbReference type="Pfam" id="PF20400">
    <property type="entry name" value="BAR_4"/>
    <property type="match status" value="1"/>
</dbReference>
<dbReference type="AlphaFoldDB" id="U4LBH3"/>
<feature type="compositionally biased region" description="Acidic residues" evidence="3">
    <location>
        <begin position="536"/>
        <end position="547"/>
    </location>
</feature>
<keyword evidence="2" id="KW-0175">Coiled coil</keyword>
<dbReference type="Proteomes" id="UP000018144">
    <property type="component" value="Unassembled WGS sequence"/>
</dbReference>